<evidence type="ECO:0000256" key="1">
    <source>
        <dbReference type="ARBA" id="ARBA00010638"/>
    </source>
</evidence>
<dbReference type="PANTHER" id="PTHR23407:SF1">
    <property type="entry name" value="5-FORMYLTETRAHYDROFOLATE CYCLO-LIGASE"/>
    <property type="match status" value="1"/>
</dbReference>
<evidence type="ECO:0008006" key="6">
    <source>
        <dbReference type="Google" id="ProtNLM"/>
    </source>
</evidence>
<dbReference type="InterPro" id="IPR002698">
    <property type="entry name" value="FTHF_cligase"/>
</dbReference>
<name>A0ABP8JL60_9MICO</name>
<protein>
    <recommendedName>
        <fullName evidence="6">5-formyltetrahydrofolate cyclo-ligase</fullName>
    </recommendedName>
</protein>
<comment type="similarity">
    <text evidence="1">Belongs to the 5-formyltetrahydrofolate cyclo-ligase family.</text>
</comment>
<gene>
    <name evidence="4" type="ORF">GCM10023153_11590</name>
</gene>
<dbReference type="SUPFAM" id="SSF100950">
    <property type="entry name" value="NagB/RpiA/CoA transferase-like"/>
    <property type="match status" value="1"/>
</dbReference>
<reference evidence="5" key="1">
    <citation type="journal article" date="2019" name="Int. J. Syst. Evol. Microbiol.">
        <title>The Global Catalogue of Microorganisms (GCM) 10K type strain sequencing project: providing services to taxonomists for standard genome sequencing and annotation.</title>
        <authorList>
            <consortium name="The Broad Institute Genomics Platform"/>
            <consortium name="The Broad Institute Genome Sequencing Center for Infectious Disease"/>
            <person name="Wu L."/>
            <person name="Ma J."/>
        </authorList>
    </citation>
    <scope>NUCLEOTIDE SEQUENCE [LARGE SCALE GENOMIC DNA]</scope>
    <source>
        <strain evidence="5">JCM 17738</strain>
    </source>
</reference>
<keyword evidence="3" id="KW-0067">ATP-binding</keyword>
<comment type="caution">
    <text evidence="4">The sequence shown here is derived from an EMBL/GenBank/DDBJ whole genome shotgun (WGS) entry which is preliminary data.</text>
</comment>
<keyword evidence="2" id="KW-0547">Nucleotide-binding</keyword>
<dbReference type="InterPro" id="IPR037171">
    <property type="entry name" value="NagB/RpiA_transferase-like"/>
</dbReference>
<keyword evidence="5" id="KW-1185">Reference proteome</keyword>
<dbReference type="Gene3D" id="3.40.50.10420">
    <property type="entry name" value="NagB/RpiA/CoA transferase-like"/>
    <property type="match status" value="1"/>
</dbReference>
<sequence length="198" mass="20885">MARDPVKTARRASLRARRRDLAAARDTARDDRDLAGHVGALVDTLGLGRGSVVTSYASIPGEPPTARVNAMLAERGIRVLLPITLPDLDLDWHDAADPDEQPLGRDAVARVDLVLAPGLAVDHSGTRMGQGGGCYDRALTRCDPQPPTVVLLHPGELVAVDDAPLPREPHDRGVDAVLTAEGLVDLGISPWSSPRGAG</sequence>
<dbReference type="Proteomes" id="UP001500390">
    <property type="component" value="Unassembled WGS sequence"/>
</dbReference>
<dbReference type="PIRSF" id="PIRSF006806">
    <property type="entry name" value="FTHF_cligase"/>
    <property type="match status" value="1"/>
</dbReference>
<proteinExistence type="inferred from homology"/>
<accession>A0ABP8JL60</accession>
<evidence type="ECO:0000313" key="4">
    <source>
        <dbReference type="EMBL" id="GAA4392522.1"/>
    </source>
</evidence>
<dbReference type="RefSeq" id="WP_246196963.1">
    <property type="nucleotide sequence ID" value="NZ_BAABFX010000020.1"/>
</dbReference>
<evidence type="ECO:0000256" key="3">
    <source>
        <dbReference type="ARBA" id="ARBA00022840"/>
    </source>
</evidence>
<dbReference type="InterPro" id="IPR024185">
    <property type="entry name" value="FTHF_cligase-like_sf"/>
</dbReference>
<evidence type="ECO:0000313" key="5">
    <source>
        <dbReference type="Proteomes" id="UP001500390"/>
    </source>
</evidence>
<evidence type="ECO:0000256" key="2">
    <source>
        <dbReference type="ARBA" id="ARBA00022741"/>
    </source>
</evidence>
<dbReference type="PANTHER" id="PTHR23407">
    <property type="entry name" value="ATPASE INHIBITOR/5-FORMYLTETRAHYDROFOLATE CYCLO-LIGASE"/>
    <property type="match status" value="1"/>
</dbReference>
<dbReference type="EMBL" id="BAABFX010000020">
    <property type="protein sequence ID" value="GAA4392522.1"/>
    <property type="molecule type" value="Genomic_DNA"/>
</dbReference>
<organism evidence="4 5">
    <name type="scientific">Ornithinibacter aureus</name>
    <dbReference type="NCBI Taxonomy" id="622664"/>
    <lineage>
        <taxon>Bacteria</taxon>
        <taxon>Bacillati</taxon>
        <taxon>Actinomycetota</taxon>
        <taxon>Actinomycetes</taxon>
        <taxon>Micrococcales</taxon>
        <taxon>Intrasporangiaceae</taxon>
        <taxon>Ornithinibacter</taxon>
    </lineage>
</organism>
<dbReference type="Pfam" id="PF01812">
    <property type="entry name" value="5-FTHF_cyc-lig"/>
    <property type="match status" value="1"/>
</dbReference>